<evidence type="ECO:0000256" key="1">
    <source>
        <dbReference type="SAM" id="Coils"/>
    </source>
</evidence>
<evidence type="ECO:0000313" key="4">
    <source>
        <dbReference type="Proteomes" id="UP001249291"/>
    </source>
</evidence>
<name>A0ABU1HQR9_9MICO</name>
<dbReference type="Pfam" id="PF10145">
    <property type="entry name" value="PhageMin_Tail"/>
    <property type="match status" value="1"/>
</dbReference>
<evidence type="ECO:0000313" key="3">
    <source>
        <dbReference type="EMBL" id="MDR6142386.1"/>
    </source>
</evidence>
<organism evidence="3 4">
    <name type="scientific">Microbacterium foliorum</name>
    <dbReference type="NCBI Taxonomy" id="104336"/>
    <lineage>
        <taxon>Bacteria</taxon>
        <taxon>Bacillati</taxon>
        <taxon>Actinomycetota</taxon>
        <taxon>Actinomycetes</taxon>
        <taxon>Micrococcales</taxon>
        <taxon>Microbacteriaceae</taxon>
        <taxon>Microbacterium</taxon>
    </lineage>
</organism>
<dbReference type="InterPro" id="IPR010090">
    <property type="entry name" value="Phage_tape_meas"/>
</dbReference>
<comment type="caution">
    <text evidence="3">The sequence shown here is derived from an EMBL/GenBank/DDBJ whole genome shotgun (WGS) entry which is preliminary data.</text>
</comment>
<dbReference type="RefSeq" id="WP_309690307.1">
    <property type="nucleotide sequence ID" value="NZ_JAVIZQ010000001.1"/>
</dbReference>
<reference evidence="3 4" key="1">
    <citation type="submission" date="2023-08" db="EMBL/GenBank/DDBJ databases">
        <title>Functional and genomic diversity of the sorghum phyllosphere microbiome.</title>
        <authorList>
            <person name="Shade A."/>
        </authorList>
    </citation>
    <scope>NUCLEOTIDE SEQUENCE [LARGE SCALE GENOMIC DNA]</scope>
    <source>
        <strain evidence="3 4">SORGH_AS_0445</strain>
    </source>
</reference>
<proteinExistence type="predicted"/>
<keyword evidence="1" id="KW-0175">Coiled coil</keyword>
<gene>
    <name evidence="3" type="ORF">QE375_001940</name>
</gene>
<dbReference type="EMBL" id="JAVIZQ010000001">
    <property type="protein sequence ID" value="MDR6142386.1"/>
    <property type="molecule type" value="Genomic_DNA"/>
</dbReference>
<accession>A0ABU1HQR9</accession>
<feature type="domain" description="Phage tail tape measure protein" evidence="2">
    <location>
        <begin position="283"/>
        <end position="457"/>
    </location>
</feature>
<protein>
    <recommendedName>
        <fullName evidence="2">Phage tail tape measure protein domain-containing protein</fullName>
    </recommendedName>
</protein>
<keyword evidence="4" id="KW-1185">Reference proteome</keyword>
<dbReference type="Proteomes" id="UP001249291">
    <property type="component" value="Unassembled WGS sequence"/>
</dbReference>
<feature type="coiled-coil region" evidence="1">
    <location>
        <begin position="68"/>
        <end position="126"/>
    </location>
</feature>
<evidence type="ECO:0000259" key="2">
    <source>
        <dbReference type="Pfam" id="PF10145"/>
    </source>
</evidence>
<sequence>MAKLTVADLEVLFTANTQQVQTAEKQVVAIGKKIEGKPLKIEADAKGVLADMDRVETAAKKLVSERAVIKLDADISRAEKNLERAVDKLEDLHIRAEGGLDVTADVKRAEASIQRIERMLDGLRSARNTVDVEVDPEPAESSLKRFLGLFKRRTEEAGSEGGRSLSQGLDAATRGAGEKVGAVVGGEIESTLIDALSAIPIAGGIILAGVAIGKAVVGGIQDGLAVEKRFDNLQALTGISEADALRIGRAAGEAYANNFGESIESNMDAARLALQFRILDPSATTRDAQLVVQGLAGIADVLDEDVRPVAQTVAQLLSTGLAKDAKHAYDLIATGARNGLNRNEDLLDTVTEYPSLFQRLGLSGEEALGLINQGMRAGARNSDLAADALKEFQIRATDASTASAAGFEALGLNAEEMTARIAAGGESARDGLALVLDKLRETEDPVLRNAAAVGLFGTQSEDLAEALFAMDLSTAVDQLGGVTDAAQKMFDTLASNDASKIEQAQRSIEVAADGIKGALAGAFADPLADFADWVSQNRGPVLQFFADLVNGAIDFSISATEGVGAFVSGPLAEMVEGLAVAIKFFNWGADTSELDNLAESMRGFESTTDGVVDKLEGMRGEFNGFADGQIALGYVSDAALRTADAVAKVGIAVDGSQFAMTNLDLANLSATESGRALQEQLDLAAQSLRDEYDAAIAAGESQDNLRGRYDATSGALMGQLTAMGLTQEQAQSLIDTVLQTPEEASTVYTSNADSEKGKVIDLGNRIITLPDGSTTIYADTSPASGTIDRLITTNNGRQIRIKVFADGSGFQLPGGRTVTAQAHGGIVEFMADGGLRGLSPMSSVAQMVPPSTWRVIGDRSDVPEAYIPLDGSERSMSILQETMRRMGVAPMGAGGITAGGAPVDARAVALLERIADNLSRPNLSIVNPVSKDAKSDAWEAAQILDA</sequence>